<keyword evidence="2" id="KW-0862">Zinc</keyword>
<name>A0A4P8I9I9_9FIRM</name>
<dbReference type="CDD" id="cd00947">
    <property type="entry name" value="TBP_aldolase_IIB"/>
    <property type="match status" value="1"/>
</dbReference>
<dbReference type="PANTHER" id="PTHR30304">
    <property type="entry name" value="D-TAGATOSE-1,6-BISPHOSPHATE ALDOLASE"/>
    <property type="match status" value="1"/>
</dbReference>
<reference evidence="3 4" key="1">
    <citation type="submission" date="2019-05" db="EMBL/GenBank/DDBJ databases">
        <title>Complete genome sequencing of Anaerostipes rhamnosivorans.</title>
        <authorList>
            <person name="Bui T.P.N."/>
            <person name="de Vos W.M."/>
        </authorList>
    </citation>
    <scope>NUCLEOTIDE SEQUENCE [LARGE SCALE GENOMIC DNA]</scope>
    <source>
        <strain evidence="3 4">1y2</strain>
    </source>
</reference>
<dbReference type="Pfam" id="PF01116">
    <property type="entry name" value="F_bP_aldolase"/>
    <property type="match status" value="1"/>
</dbReference>
<evidence type="ECO:0000313" key="4">
    <source>
        <dbReference type="Proteomes" id="UP000298653"/>
    </source>
</evidence>
<dbReference type="PROSITE" id="PS00602">
    <property type="entry name" value="ALDOLASE_CLASS_II_1"/>
    <property type="match status" value="1"/>
</dbReference>
<accession>A0A4P8I9I9</accession>
<dbReference type="EMBL" id="CP040058">
    <property type="protein sequence ID" value="QCP34212.1"/>
    <property type="molecule type" value="Genomic_DNA"/>
</dbReference>
<dbReference type="PIRSF" id="PIRSF001359">
    <property type="entry name" value="F_bP_aldolase_II"/>
    <property type="match status" value="1"/>
</dbReference>
<feature type="active site" description="Proton donor" evidence="1">
    <location>
        <position position="80"/>
    </location>
</feature>
<dbReference type="NCBIfam" id="NF006042">
    <property type="entry name" value="PRK08185.1"/>
    <property type="match status" value="1"/>
</dbReference>
<sequence>MLMNMKDLLKVADEKGFAVPAFNIGSDQLLKAVMQEVKELRSPVILEMSPDEFHFVEDSLVQSMIYEASKTDVPVVIHLDHGDTFETVMQAIRAGFTSVMIDASTLPYEENVAVTKKVCEVAHLVGVSVESELGTIGTTGNSIEGGTTGVIYTDPEQANDFVKQTGIDTLAVAIGTAHGIYPSDRKPELRLDILQTLKDSLDIPLVLHGGSSNKDEEIAKAVKIGISKINISSDIKAAFYAKCREVLKEHPEYREPLEIYPEPIKACKAVVADKIVLFDSRDKVKYYYG</sequence>
<organism evidence="3 4">
    <name type="scientific">Anaerostipes rhamnosivorans</name>
    <dbReference type="NCBI Taxonomy" id="1229621"/>
    <lineage>
        <taxon>Bacteria</taxon>
        <taxon>Bacillati</taxon>
        <taxon>Bacillota</taxon>
        <taxon>Clostridia</taxon>
        <taxon>Lachnospirales</taxon>
        <taxon>Lachnospiraceae</taxon>
        <taxon>Anaerostipes</taxon>
    </lineage>
</organism>
<feature type="binding site" evidence="2">
    <location>
        <position position="102"/>
    </location>
    <ligand>
        <name>Zn(2+)</name>
        <dbReference type="ChEBI" id="CHEBI:29105"/>
        <label>2</label>
    </ligand>
</feature>
<dbReference type="PANTHER" id="PTHR30304:SF0">
    <property type="entry name" value="D-TAGATOSE-1,6-BISPHOSPHATE ALDOLASE SUBUNIT GATY-RELATED"/>
    <property type="match status" value="1"/>
</dbReference>
<dbReference type="KEGG" id="arf:AR1Y2_0758"/>
<evidence type="ECO:0000256" key="1">
    <source>
        <dbReference type="PIRSR" id="PIRSR001359-1"/>
    </source>
</evidence>
<dbReference type="SUPFAM" id="SSF51569">
    <property type="entry name" value="Aldolase"/>
    <property type="match status" value="1"/>
</dbReference>
<dbReference type="RefSeq" id="WP_137327785.1">
    <property type="nucleotide sequence ID" value="NZ_CP040058.1"/>
</dbReference>
<feature type="binding site" evidence="2">
    <location>
        <position position="132"/>
    </location>
    <ligand>
        <name>Zn(2+)</name>
        <dbReference type="ChEBI" id="CHEBI:29105"/>
        <label>2</label>
    </ligand>
</feature>
<dbReference type="GO" id="GO:0008270">
    <property type="term" value="F:zinc ion binding"/>
    <property type="evidence" value="ECO:0007669"/>
    <property type="project" value="InterPro"/>
</dbReference>
<evidence type="ECO:0000256" key="2">
    <source>
        <dbReference type="PIRSR" id="PIRSR001359-3"/>
    </source>
</evidence>
<dbReference type="InterPro" id="IPR013785">
    <property type="entry name" value="Aldolase_TIM"/>
</dbReference>
<evidence type="ECO:0000313" key="3">
    <source>
        <dbReference type="EMBL" id="QCP34212.1"/>
    </source>
</evidence>
<dbReference type="NCBIfam" id="TIGR00167">
    <property type="entry name" value="cbbA"/>
    <property type="match status" value="1"/>
</dbReference>
<keyword evidence="4" id="KW-1185">Reference proteome</keyword>
<dbReference type="GO" id="GO:0004332">
    <property type="term" value="F:fructose-bisphosphate aldolase activity"/>
    <property type="evidence" value="ECO:0007669"/>
    <property type="project" value="UniProtKB-EC"/>
</dbReference>
<proteinExistence type="predicted"/>
<dbReference type="InterPro" id="IPR000771">
    <property type="entry name" value="FBA_II"/>
</dbReference>
<dbReference type="Gene3D" id="3.20.20.70">
    <property type="entry name" value="Aldolase class I"/>
    <property type="match status" value="1"/>
</dbReference>
<feature type="binding site" evidence="2">
    <location>
        <position position="208"/>
    </location>
    <ligand>
        <name>Zn(2+)</name>
        <dbReference type="ChEBI" id="CHEBI:29105"/>
        <label>1</label>
        <note>catalytic</note>
    </ligand>
</feature>
<keyword evidence="2" id="KW-0479">Metal-binding</keyword>
<comment type="cofactor">
    <cofactor evidence="2">
        <name>Zn(2+)</name>
        <dbReference type="ChEBI" id="CHEBI:29105"/>
    </cofactor>
    <text evidence="2">Binds 2 Zn(2+) ions per subunit. One is catalytic and the other provides a structural contribution.</text>
</comment>
<dbReference type="AlphaFoldDB" id="A0A4P8I9I9"/>
<keyword evidence="3" id="KW-0456">Lyase</keyword>
<gene>
    <name evidence="3" type="ORF">AR1Y2_0758</name>
</gene>
<dbReference type="EC" id="4.1.2.13" evidence="3"/>
<dbReference type="GO" id="GO:0005975">
    <property type="term" value="P:carbohydrate metabolic process"/>
    <property type="evidence" value="ECO:0007669"/>
    <property type="project" value="InterPro"/>
</dbReference>
<feature type="binding site" evidence="2">
    <location>
        <position position="178"/>
    </location>
    <ligand>
        <name>Zn(2+)</name>
        <dbReference type="ChEBI" id="CHEBI:29105"/>
        <label>1</label>
        <note>catalytic</note>
    </ligand>
</feature>
<dbReference type="OrthoDB" id="9803995at2"/>
<dbReference type="InterPro" id="IPR050246">
    <property type="entry name" value="Class_II_FBP_aldolase"/>
</dbReference>
<dbReference type="Proteomes" id="UP000298653">
    <property type="component" value="Chromosome"/>
</dbReference>
<protein>
    <submittedName>
        <fullName evidence="3">Fructose-bisphosphate aldolase class II</fullName>
        <ecNumber evidence="3">4.1.2.13</ecNumber>
    </submittedName>
</protein>
<feature type="binding site" evidence="2">
    <location>
        <position position="81"/>
    </location>
    <ligand>
        <name>Zn(2+)</name>
        <dbReference type="ChEBI" id="CHEBI:29105"/>
        <label>1</label>
        <note>catalytic</note>
    </ligand>
</feature>